<dbReference type="GeneID" id="5030791"/>
<proteinExistence type="predicted"/>
<feature type="compositionally biased region" description="Polar residues" evidence="1">
    <location>
        <begin position="180"/>
        <end position="194"/>
    </location>
</feature>
<organism evidence="2 3">
    <name type="scientific">Paramecium tetraurelia</name>
    <dbReference type="NCBI Taxonomy" id="5888"/>
    <lineage>
        <taxon>Eukaryota</taxon>
        <taxon>Sar</taxon>
        <taxon>Alveolata</taxon>
        <taxon>Ciliophora</taxon>
        <taxon>Intramacronucleata</taxon>
        <taxon>Oligohymenophorea</taxon>
        <taxon>Peniculida</taxon>
        <taxon>Parameciidae</taxon>
        <taxon>Paramecium</taxon>
    </lineage>
</organism>
<evidence type="ECO:0000313" key="3">
    <source>
        <dbReference type="Proteomes" id="UP000000600"/>
    </source>
</evidence>
<accession>A0D3J2</accession>
<feature type="region of interest" description="Disordered" evidence="1">
    <location>
        <begin position="180"/>
        <end position="203"/>
    </location>
</feature>
<keyword evidence="3" id="KW-1185">Reference proteome</keyword>
<dbReference type="KEGG" id="ptm:GSPATT00013097001"/>
<name>A0D3J2_PARTE</name>
<dbReference type="OrthoDB" id="10320327at2759"/>
<dbReference type="RefSeq" id="XP_001445006.1">
    <property type="nucleotide sequence ID" value="XM_001444969.1"/>
</dbReference>
<protein>
    <submittedName>
        <fullName evidence="2">Uncharacterized protein</fullName>
    </submittedName>
</protein>
<dbReference type="Proteomes" id="UP000000600">
    <property type="component" value="Unassembled WGS sequence"/>
</dbReference>
<reference evidence="2 3" key="1">
    <citation type="journal article" date="2006" name="Nature">
        <title>Global trends of whole-genome duplications revealed by the ciliate Paramecium tetraurelia.</title>
        <authorList>
            <consortium name="Genoscope"/>
            <person name="Aury J.-M."/>
            <person name="Jaillon O."/>
            <person name="Duret L."/>
            <person name="Noel B."/>
            <person name="Jubin C."/>
            <person name="Porcel B.M."/>
            <person name="Segurens B."/>
            <person name="Daubin V."/>
            <person name="Anthouard V."/>
            <person name="Aiach N."/>
            <person name="Arnaiz O."/>
            <person name="Billaut A."/>
            <person name="Beisson J."/>
            <person name="Blanc I."/>
            <person name="Bouhouche K."/>
            <person name="Camara F."/>
            <person name="Duharcourt S."/>
            <person name="Guigo R."/>
            <person name="Gogendeau D."/>
            <person name="Katinka M."/>
            <person name="Keller A.-M."/>
            <person name="Kissmehl R."/>
            <person name="Klotz C."/>
            <person name="Koll F."/>
            <person name="Le Moue A."/>
            <person name="Lepere C."/>
            <person name="Malinsky S."/>
            <person name="Nowacki M."/>
            <person name="Nowak J.K."/>
            <person name="Plattner H."/>
            <person name="Poulain J."/>
            <person name="Ruiz F."/>
            <person name="Serrano V."/>
            <person name="Zagulski M."/>
            <person name="Dessen P."/>
            <person name="Betermier M."/>
            <person name="Weissenbach J."/>
            <person name="Scarpelli C."/>
            <person name="Schachter V."/>
            <person name="Sperling L."/>
            <person name="Meyer E."/>
            <person name="Cohen J."/>
            <person name="Wincker P."/>
        </authorList>
    </citation>
    <scope>NUCLEOTIDE SEQUENCE [LARGE SCALE GENOMIC DNA]</scope>
    <source>
        <strain evidence="2 3">Stock d4-2</strain>
    </source>
</reference>
<sequence length="245" mass="28908">MIQSRLKISTLNGGIWTLNNHKQAKLDNYNQHLLSREIWTFNFLTFLQLPDKQIQNHKVNFKLITRDQENEENNIIQFQPKYVDQCLIQVIKKLGIDYSLSQILSIQVIISNYVRNLSCSVRTTPQQDTLNKSISIPKNENLYEIDGTKFPYGLYSMHKKRRDCIDDVFHNSKSQRSKNTFSNYVDSRISQSDQTQKENKQKEYTSRSFLDNAYFSIICAKNNCKHRIKIKIRDSLPKDSRFQQS</sequence>
<dbReference type="InParanoid" id="A0D3J2"/>
<gene>
    <name evidence="2" type="ORF">GSPATT00013097001</name>
</gene>
<dbReference type="AlphaFoldDB" id="A0D3J2"/>
<evidence type="ECO:0000256" key="1">
    <source>
        <dbReference type="SAM" id="MobiDB-lite"/>
    </source>
</evidence>
<evidence type="ECO:0000313" key="2">
    <source>
        <dbReference type="EMBL" id="CAK77609.1"/>
    </source>
</evidence>
<dbReference type="EMBL" id="CT868274">
    <property type="protein sequence ID" value="CAK77609.1"/>
    <property type="molecule type" value="Genomic_DNA"/>
</dbReference>
<dbReference type="HOGENOM" id="CLU_1135366_0_0_1"/>